<sequence>MKYPCSRIAQTRMTAKQHAHQLQYIVHKTIWIFHMAVKEQIIHI</sequence>
<protein>
    <submittedName>
        <fullName evidence="1">Uncharacterized protein</fullName>
    </submittedName>
</protein>
<keyword evidence="2" id="KW-1185">Reference proteome</keyword>
<evidence type="ECO:0000313" key="1">
    <source>
        <dbReference type="EMBL" id="TDQ72233.1"/>
    </source>
</evidence>
<comment type="caution">
    <text evidence="1">The sequence shown here is derived from an EMBL/GenBank/DDBJ whole genome shotgun (WGS) entry which is preliminary data.</text>
</comment>
<name>A0A4R6WB81_9SPHI</name>
<dbReference type="AlphaFoldDB" id="A0A4R6WB81"/>
<dbReference type="EMBL" id="SNYV01000020">
    <property type="protein sequence ID" value="TDQ72233.1"/>
    <property type="molecule type" value="Genomic_DNA"/>
</dbReference>
<organism evidence="1 2">
    <name type="scientific">Sphingobacterium yanglingense</name>
    <dbReference type="NCBI Taxonomy" id="1437280"/>
    <lineage>
        <taxon>Bacteria</taxon>
        <taxon>Pseudomonadati</taxon>
        <taxon>Bacteroidota</taxon>
        <taxon>Sphingobacteriia</taxon>
        <taxon>Sphingobacteriales</taxon>
        <taxon>Sphingobacteriaceae</taxon>
        <taxon>Sphingobacterium</taxon>
    </lineage>
</organism>
<proteinExistence type="predicted"/>
<evidence type="ECO:0000313" key="2">
    <source>
        <dbReference type="Proteomes" id="UP000295292"/>
    </source>
</evidence>
<dbReference type="Proteomes" id="UP000295292">
    <property type="component" value="Unassembled WGS sequence"/>
</dbReference>
<gene>
    <name evidence="1" type="ORF">CLV99_4696</name>
</gene>
<accession>A0A4R6WB81</accession>
<reference evidence="1 2" key="1">
    <citation type="submission" date="2019-03" db="EMBL/GenBank/DDBJ databases">
        <title>Genomic Encyclopedia of Archaeal and Bacterial Type Strains, Phase II (KMG-II): from individual species to whole genera.</title>
        <authorList>
            <person name="Goeker M."/>
        </authorList>
    </citation>
    <scope>NUCLEOTIDE SEQUENCE [LARGE SCALE GENOMIC DNA]</scope>
    <source>
        <strain evidence="1 2">DSM 28353</strain>
    </source>
</reference>